<dbReference type="GO" id="GO:0071821">
    <property type="term" value="C:FANCM-MHF complex"/>
    <property type="evidence" value="ECO:0007669"/>
    <property type="project" value="InterPro"/>
</dbReference>
<dbReference type="GeneID" id="7050807"/>
<dbReference type="JaponicusDB" id="SJAG_00935">
    <property type="gene designation" value="mhf1"/>
</dbReference>
<evidence type="ECO:0000313" key="7">
    <source>
        <dbReference type="Proteomes" id="UP000001744"/>
    </source>
</evidence>
<evidence type="ECO:0000256" key="4">
    <source>
        <dbReference type="ARBA" id="ARBA00023204"/>
    </source>
</evidence>
<evidence type="ECO:0000256" key="1">
    <source>
        <dbReference type="ARBA" id="ARBA00006612"/>
    </source>
</evidence>
<evidence type="ECO:0000313" key="6">
    <source>
        <dbReference type="JaponicusDB" id="SJAG_00935"/>
    </source>
</evidence>
<reference evidence="5 7" key="1">
    <citation type="journal article" date="2011" name="Science">
        <title>Comparative functional genomics of the fission yeasts.</title>
        <authorList>
            <person name="Rhind N."/>
            <person name="Chen Z."/>
            <person name="Yassour M."/>
            <person name="Thompson D.A."/>
            <person name="Haas B.J."/>
            <person name="Habib N."/>
            <person name="Wapinski I."/>
            <person name="Roy S."/>
            <person name="Lin M.F."/>
            <person name="Heiman D.I."/>
            <person name="Young S.K."/>
            <person name="Furuya K."/>
            <person name="Guo Y."/>
            <person name="Pidoux A."/>
            <person name="Chen H.M."/>
            <person name="Robbertse B."/>
            <person name="Goldberg J.M."/>
            <person name="Aoki K."/>
            <person name="Bayne E.H."/>
            <person name="Berlin A.M."/>
            <person name="Desjardins C.A."/>
            <person name="Dobbs E."/>
            <person name="Dukaj L."/>
            <person name="Fan L."/>
            <person name="FitzGerald M.G."/>
            <person name="French C."/>
            <person name="Gujja S."/>
            <person name="Hansen K."/>
            <person name="Keifenheim D."/>
            <person name="Levin J.Z."/>
            <person name="Mosher R.A."/>
            <person name="Mueller C.A."/>
            <person name="Pfiffner J."/>
            <person name="Priest M."/>
            <person name="Russ C."/>
            <person name="Smialowska A."/>
            <person name="Swoboda P."/>
            <person name="Sykes S.M."/>
            <person name="Vaughn M."/>
            <person name="Vengrova S."/>
            <person name="Yoder R."/>
            <person name="Zeng Q."/>
            <person name="Allshire R."/>
            <person name="Baulcombe D."/>
            <person name="Birren B.W."/>
            <person name="Brown W."/>
            <person name="Ekwall K."/>
            <person name="Kellis M."/>
            <person name="Leatherwood J."/>
            <person name="Levin H."/>
            <person name="Margalit H."/>
            <person name="Martienssen R."/>
            <person name="Nieduszynski C.A."/>
            <person name="Spatafora J.W."/>
            <person name="Friedman N."/>
            <person name="Dalgaard J.Z."/>
            <person name="Baumann P."/>
            <person name="Niki H."/>
            <person name="Regev A."/>
            <person name="Nusbaum C."/>
        </authorList>
    </citation>
    <scope>NUCLEOTIDE SEQUENCE [LARGE SCALE GENOMIC DNA]</scope>
    <source>
        <strain evidence="7">yFS275 / FY16936</strain>
    </source>
</reference>
<organism evidence="5 7">
    <name type="scientific">Schizosaccharomyces japonicus (strain yFS275 / FY16936)</name>
    <name type="common">Fission yeast</name>
    <dbReference type="NCBI Taxonomy" id="402676"/>
    <lineage>
        <taxon>Eukaryota</taxon>
        <taxon>Fungi</taxon>
        <taxon>Dikarya</taxon>
        <taxon>Ascomycota</taxon>
        <taxon>Taphrinomycotina</taxon>
        <taxon>Schizosaccharomycetes</taxon>
        <taxon>Schizosaccharomycetales</taxon>
        <taxon>Schizosaccharomycetaceae</taxon>
        <taxon>Schizosaccharomyces</taxon>
    </lineage>
</organism>
<dbReference type="EMBL" id="KE651166">
    <property type="protein sequence ID" value="EEB05910.1"/>
    <property type="molecule type" value="Genomic_DNA"/>
</dbReference>
<dbReference type="eggNOG" id="ENOG502RS0B">
    <property type="taxonomic scope" value="Eukaryota"/>
</dbReference>
<dbReference type="RefSeq" id="XP_002172203.1">
    <property type="nucleotide sequence ID" value="XM_002172167.1"/>
</dbReference>
<dbReference type="Proteomes" id="UP000001744">
    <property type="component" value="Unassembled WGS sequence"/>
</dbReference>
<dbReference type="PANTHER" id="PTHR22980">
    <property type="entry name" value="CORTISTATIN"/>
    <property type="match status" value="1"/>
</dbReference>
<keyword evidence="3" id="KW-0238">DNA-binding</keyword>
<dbReference type="OMA" id="VTEMVWE"/>
<keyword evidence="7" id="KW-1185">Reference proteome</keyword>
<dbReference type="InterPro" id="IPR029003">
    <property type="entry name" value="CENP-S/Mhf1"/>
</dbReference>
<dbReference type="Pfam" id="PF15630">
    <property type="entry name" value="CENP-S"/>
    <property type="match status" value="1"/>
</dbReference>
<name>B6JX09_SCHJY</name>
<dbReference type="GO" id="GO:0046982">
    <property type="term" value="F:protein heterodimerization activity"/>
    <property type="evidence" value="ECO:0007669"/>
    <property type="project" value="InterPro"/>
</dbReference>
<evidence type="ECO:0000256" key="3">
    <source>
        <dbReference type="ARBA" id="ARBA00023125"/>
    </source>
</evidence>
<dbReference type="HOGENOM" id="CLU_100369_3_0_1"/>
<dbReference type="Gene3D" id="1.10.20.10">
    <property type="entry name" value="Histone, subunit A"/>
    <property type="match status" value="1"/>
</dbReference>
<evidence type="ECO:0000256" key="2">
    <source>
        <dbReference type="ARBA" id="ARBA00022763"/>
    </source>
</evidence>
<protein>
    <recommendedName>
        <fullName evidence="8">Centromere protein S</fullName>
    </recommendedName>
</protein>
<proteinExistence type="inferred from homology"/>
<dbReference type="AlphaFoldDB" id="B6JX09"/>
<comment type="similarity">
    <text evidence="1">Belongs to the TAF9 family. CENP-S/MHF1 subfamily.</text>
</comment>
<dbReference type="STRING" id="402676.B6JX09"/>
<gene>
    <name evidence="6" type="primary">mhf1</name>
    <name evidence="5" type="ORF">SJAG_00935</name>
</gene>
<keyword evidence="2" id="KW-0227">DNA damage</keyword>
<evidence type="ECO:0000313" key="5">
    <source>
        <dbReference type="EMBL" id="EEB05910.1"/>
    </source>
</evidence>
<dbReference type="SUPFAM" id="SSF47113">
    <property type="entry name" value="Histone-fold"/>
    <property type="match status" value="1"/>
</dbReference>
<dbReference type="CDD" id="cd22919">
    <property type="entry name" value="HFD_CENP-S"/>
    <property type="match status" value="1"/>
</dbReference>
<sequence>MEEERFKAEIFHVTQQVCNNTAAELSESESKRVVVDELFCVGVTEMVWEQIKVLAKDVEMFAEHAGRKTVQPQDVVLCSRRNEGLHEIMQNLSKEAIKNRKKRKENEA</sequence>
<dbReference type="InterPro" id="IPR009072">
    <property type="entry name" value="Histone-fold"/>
</dbReference>
<dbReference type="VEuPathDB" id="FungiDB:SJAG_00935"/>
<evidence type="ECO:0008006" key="8">
    <source>
        <dbReference type="Google" id="ProtNLM"/>
    </source>
</evidence>
<dbReference type="OrthoDB" id="1872155at2759"/>
<dbReference type="PANTHER" id="PTHR22980:SF0">
    <property type="entry name" value="CENTROMERE PROTEIN S"/>
    <property type="match status" value="1"/>
</dbReference>
<dbReference type="GO" id="GO:0006281">
    <property type="term" value="P:DNA repair"/>
    <property type="evidence" value="ECO:0007669"/>
    <property type="project" value="UniProtKB-KW"/>
</dbReference>
<dbReference type="GO" id="GO:0003677">
    <property type="term" value="F:DNA binding"/>
    <property type="evidence" value="ECO:0007669"/>
    <property type="project" value="UniProtKB-KW"/>
</dbReference>
<accession>B6JX09</accession>
<keyword evidence="4" id="KW-0234">DNA repair</keyword>